<proteinExistence type="predicted"/>
<gene>
    <name evidence="2" type="ORF">R3P38DRAFT_2803375</name>
</gene>
<name>A0AAV9ZSM3_9AGAR</name>
<evidence type="ECO:0000313" key="3">
    <source>
        <dbReference type="Proteomes" id="UP001362999"/>
    </source>
</evidence>
<feature type="compositionally biased region" description="Low complexity" evidence="1">
    <location>
        <begin position="95"/>
        <end position="109"/>
    </location>
</feature>
<reference evidence="2 3" key="1">
    <citation type="journal article" date="2024" name="J Genomics">
        <title>Draft genome sequencing and assembly of Favolaschia claudopus CIRM-BRFM 2984 isolated from oak limbs.</title>
        <authorList>
            <person name="Navarro D."/>
            <person name="Drula E."/>
            <person name="Chaduli D."/>
            <person name="Cazenave R."/>
            <person name="Ahrendt S."/>
            <person name="Wang J."/>
            <person name="Lipzen A."/>
            <person name="Daum C."/>
            <person name="Barry K."/>
            <person name="Grigoriev I.V."/>
            <person name="Favel A."/>
            <person name="Rosso M.N."/>
            <person name="Martin F."/>
        </authorList>
    </citation>
    <scope>NUCLEOTIDE SEQUENCE [LARGE SCALE GENOMIC DNA]</scope>
    <source>
        <strain evidence="2 3">CIRM-BRFM 2984</strain>
    </source>
</reference>
<comment type="caution">
    <text evidence="2">The sequence shown here is derived from an EMBL/GenBank/DDBJ whole genome shotgun (WGS) entry which is preliminary data.</text>
</comment>
<keyword evidence="3" id="KW-1185">Reference proteome</keyword>
<dbReference type="AlphaFoldDB" id="A0AAV9ZSM3"/>
<dbReference type="Proteomes" id="UP001362999">
    <property type="component" value="Unassembled WGS sequence"/>
</dbReference>
<feature type="region of interest" description="Disordered" evidence="1">
    <location>
        <begin position="86"/>
        <end position="123"/>
    </location>
</feature>
<protein>
    <submittedName>
        <fullName evidence="2">Uncharacterized protein</fullName>
    </submittedName>
</protein>
<sequence>MNRQACRPGSAKDTDIQTHMGEHIRKAIREVSEDGIKYPVAKSYPRGTCGRSMTEHAQSMESRSTTLMLMAFHHRCRDLRLRRVNGVPSQSQMGQESTSQETTYSTSETNINGFAREARRKSE</sequence>
<evidence type="ECO:0000256" key="1">
    <source>
        <dbReference type="SAM" id="MobiDB-lite"/>
    </source>
</evidence>
<accession>A0AAV9ZSM3</accession>
<organism evidence="2 3">
    <name type="scientific">Favolaschia claudopus</name>
    <dbReference type="NCBI Taxonomy" id="2862362"/>
    <lineage>
        <taxon>Eukaryota</taxon>
        <taxon>Fungi</taxon>
        <taxon>Dikarya</taxon>
        <taxon>Basidiomycota</taxon>
        <taxon>Agaricomycotina</taxon>
        <taxon>Agaricomycetes</taxon>
        <taxon>Agaricomycetidae</taxon>
        <taxon>Agaricales</taxon>
        <taxon>Marasmiineae</taxon>
        <taxon>Mycenaceae</taxon>
        <taxon>Favolaschia</taxon>
    </lineage>
</organism>
<dbReference type="EMBL" id="JAWWNJ010000114">
    <property type="protein sequence ID" value="KAK6991984.1"/>
    <property type="molecule type" value="Genomic_DNA"/>
</dbReference>
<evidence type="ECO:0000313" key="2">
    <source>
        <dbReference type="EMBL" id="KAK6991984.1"/>
    </source>
</evidence>